<dbReference type="Pfam" id="PF02734">
    <property type="entry name" value="Dak2"/>
    <property type="match status" value="1"/>
</dbReference>
<dbReference type="Gene3D" id="3.40.50.10170">
    <property type="match status" value="1"/>
</dbReference>
<dbReference type="HOGENOM" id="CLU_017496_2_0_9"/>
<dbReference type="InterPro" id="IPR033470">
    <property type="entry name" value="FakA-like_C"/>
</dbReference>
<feature type="domain" description="DhaL" evidence="3">
    <location>
        <begin position="11"/>
        <end position="202"/>
    </location>
</feature>
<dbReference type="InterPro" id="IPR003797">
    <property type="entry name" value="DegV"/>
</dbReference>
<dbReference type="SUPFAM" id="SSF82549">
    <property type="entry name" value="DAK1/DegV-like"/>
    <property type="match status" value="1"/>
</dbReference>
<keyword evidence="2" id="KW-0446">Lipid-binding</keyword>
<dbReference type="NCBIfam" id="TIGR00762">
    <property type="entry name" value="DegV"/>
    <property type="match status" value="1"/>
</dbReference>
<dbReference type="RefSeq" id="WP_047914851.1">
    <property type="nucleotide sequence ID" value="NZ_LN774769.1"/>
</dbReference>
<evidence type="ECO:0000256" key="1">
    <source>
        <dbReference type="ARBA" id="ARBA00003238"/>
    </source>
</evidence>
<accession>A0A0D6DV10</accession>
<evidence type="ECO:0000259" key="3">
    <source>
        <dbReference type="PROSITE" id="PS51480"/>
    </source>
</evidence>
<sequence length="602" mass="66267">MAEHTDIQEYQRFKLAFQAGAEQVIIHKKELNDINVFPVSDGDTGNNLAALMQTIKEAIDGHFPSTLSLFERLADASLVGARGNSGNILAQYFNGLYDNLCETSEHTFLDQFVASTKLAVDDAYHAVGQPVEGTILTVIRSWGDALAAQSATLQIEERLTKALVIAKNALENTTGQLKILQKNQVVDSGAKGFYLFIEGFTLGFTNQAIPVVIPEESTEIDQVVHRNLLITEVPTQRYCIEVLLEHVAETSEAIQSSLKGVGESTIVSVNRGKARIHVHANHPSEIVDKLRTFGQPIQQKIDDMLLQYHVSQTPKAKIALVTDSIADIPADYILSEQIHVLPMTILMGQASYLDRVTIKNQQFFELQQSLGERGSSAQPGLSQIDSLFRFLESHYEAVIVVTVSQKMSGTFDSIKRIAEKILPVDRLAVIDSKQNSAAQGLLIMRVNQWIQAGIGLKEIADKAKQWTQHVAILVSVDDIEPMINSGRVPEKAGRLAQKLHLKPLVTIADGAGKLVNFSFGLTGNEKKMLKKIMKLHQKKQLLSYGIVYASQPDRAEKWQYDLRQKLGMAPTFVLPISTAVALSAGDGSVAIAYEFDKGDEGK</sequence>
<evidence type="ECO:0000256" key="2">
    <source>
        <dbReference type="ARBA" id="ARBA00023121"/>
    </source>
</evidence>
<dbReference type="KEGG" id="lpk:LACPI_0391"/>
<dbReference type="InterPro" id="IPR048394">
    <property type="entry name" value="FakA-like_M"/>
</dbReference>
<dbReference type="InterPro" id="IPR050270">
    <property type="entry name" value="DegV_domain_contain"/>
</dbReference>
<evidence type="ECO:0000313" key="5">
    <source>
        <dbReference type="Proteomes" id="UP000033166"/>
    </source>
</evidence>
<dbReference type="SMART" id="SM01120">
    <property type="entry name" value="Dak2"/>
    <property type="match status" value="1"/>
</dbReference>
<evidence type="ECO:0000313" key="4">
    <source>
        <dbReference type="EMBL" id="CEN27591.1"/>
    </source>
</evidence>
<dbReference type="Pfam" id="PF02645">
    <property type="entry name" value="DegV"/>
    <property type="match status" value="1"/>
</dbReference>
<comment type="function">
    <text evidence="1">May bind long-chain fatty acids, such as palmitate, and may play a role in lipid transport or fatty acid metabolism.</text>
</comment>
<proteinExistence type="predicted"/>
<protein>
    <submittedName>
        <fullName evidence="4">DAK2/DegV domain-containing protein</fullName>
    </submittedName>
</protein>
<dbReference type="GO" id="GO:0004371">
    <property type="term" value="F:glycerone kinase activity"/>
    <property type="evidence" value="ECO:0007669"/>
    <property type="project" value="InterPro"/>
</dbReference>
<dbReference type="EMBL" id="LN774769">
    <property type="protein sequence ID" value="CEN27591.1"/>
    <property type="molecule type" value="Genomic_DNA"/>
</dbReference>
<dbReference type="Gene3D" id="1.25.40.340">
    <property type="match status" value="1"/>
</dbReference>
<name>A0A0D6DV10_9LACT</name>
<dbReference type="PROSITE" id="PS51482">
    <property type="entry name" value="DEGV"/>
    <property type="match status" value="1"/>
</dbReference>
<dbReference type="STRING" id="1364.LP2241_20011"/>
<dbReference type="SMART" id="SM01121">
    <property type="entry name" value="Dak1_2"/>
    <property type="match status" value="1"/>
</dbReference>
<dbReference type="PROSITE" id="PS51480">
    <property type="entry name" value="DHAL"/>
    <property type="match status" value="1"/>
</dbReference>
<gene>
    <name evidence="4" type="ORF">LACPI_0391</name>
</gene>
<dbReference type="InterPro" id="IPR036117">
    <property type="entry name" value="DhaL_dom_sf"/>
</dbReference>
<dbReference type="InterPro" id="IPR004007">
    <property type="entry name" value="DhaL_dom"/>
</dbReference>
<dbReference type="SUPFAM" id="SSF101473">
    <property type="entry name" value="DhaL-like"/>
    <property type="match status" value="1"/>
</dbReference>
<dbReference type="InterPro" id="IPR043168">
    <property type="entry name" value="DegV_C"/>
</dbReference>
<dbReference type="Proteomes" id="UP000033166">
    <property type="component" value="Chromosome I"/>
</dbReference>
<dbReference type="PANTHER" id="PTHR33434">
    <property type="entry name" value="DEGV DOMAIN-CONTAINING PROTEIN DR_1986-RELATED"/>
    <property type="match status" value="1"/>
</dbReference>
<reference evidence="5" key="1">
    <citation type="submission" date="2015-01" db="EMBL/GenBank/DDBJ databases">
        <authorList>
            <person name="Andreevskaya M."/>
        </authorList>
    </citation>
    <scope>NUCLEOTIDE SEQUENCE [LARGE SCALE GENOMIC DNA]</scope>
    <source>
        <strain evidence="5">MKFS47</strain>
    </source>
</reference>
<organism evidence="4 5">
    <name type="scientific">Pseudolactococcus piscium MKFS47</name>
    <dbReference type="NCBI Taxonomy" id="297352"/>
    <lineage>
        <taxon>Bacteria</taxon>
        <taxon>Bacillati</taxon>
        <taxon>Bacillota</taxon>
        <taxon>Bacilli</taxon>
        <taxon>Lactobacillales</taxon>
        <taxon>Streptococcaceae</taxon>
        <taxon>Pseudolactococcus</taxon>
    </lineage>
</organism>
<dbReference type="GO" id="GO:0008289">
    <property type="term" value="F:lipid binding"/>
    <property type="evidence" value="ECO:0007669"/>
    <property type="project" value="UniProtKB-KW"/>
</dbReference>
<dbReference type="PANTHER" id="PTHR33434:SF2">
    <property type="entry name" value="FATTY ACID-BINDING PROTEIN TM_1468"/>
    <property type="match status" value="1"/>
</dbReference>
<dbReference type="GO" id="GO:0006071">
    <property type="term" value="P:glycerol metabolic process"/>
    <property type="evidence" value="ECO:0007669"/>
    <property type="project" value="InterPro"/>
</dbReference>
<dbReference type="Gene3D" id="3.30.1180.10">
    <property type="match status" value="1"/>
</dbReference>
<dbReference type="AlphaFoldDB" id="A0A0D6DV10"/>
<dbReference type="Pfam" id="PF21645">
    <property type="entry name" value="FakA-like_M"/>
    <property type="match status" value="1"/>
</dbReference>